<organism evidence="5 6">
    <name type="scientific">Rhodovastum atsumiense</name>
    <dbReference type="NCBI Taxonomy" id="504468"/>
    <lineage>
        <taxon>Bacteria</taxon>
        <taxon>Pseudomonadati</taxon>
        <taxon>Pseudomonadota</taxon>
        <taxon>Alphaproteobacteria</taxon>
        <taxon>Acetobacterales</taxon>
        <taxon>Acetobacteraceae</taxon>
        <taxon>Rhodovastum</taxon>
    </lineage>
</organism>
<dbReference type="EMBL" id="VWPK01000024">
    <property type="protein sequence ID" value="KAA5611150.1"/>
    <property type="molecule type" value="Genomic_DNA"/>
</dbReference>
<comment type="caution">
    <text evidence="5">The sequence shown here is derived from an EMBL/GenBank/DDBJ whole genome shotgun (WGS) entry which is preliminary data.</text>
</comment>
<gene>
    <name evidence="5" type="ORF">F1189_16200</name>
</gene>
<evidence type="ECO:0000259" key="4">
    <source>
        <dbReference type="Pfam" id="PF06429"/>
    </source>
</evidence>
<evidence type="ECO:0000313" key="5">
    <source>
        <dbReference type="EMBL" id="KAA5611150.1"/>
    </source>
</evidence>
<proteinExistence type="inferred from homology"/>
<dbReference type="OrthoDB" id="7304634at2"/>
<dbReference type="Proteomes" id="UP000325255">
    <property type="component" value="Unassembled WGS sequence"/>
</dbReference>
<evidence type="ECO:0000313" key="6">
    <source>
        <dbReference type="Proteomes" id="UP000325255"/>
    </source>
</evidence>
<dbReference type="InterPro" id="IPR001444">
    <property type="entry name" value="Flag_bb_rod_N"/>
</dbReference>
<comment type="subcellular location">
    <subcellularLocation>
        <location evidence="1">Bacterial flagellum basal body</location>
    </subcellularLocation>
</comment>
<sequence>MDAMMTAVSGLTAAARSLDVIASNVANARTTGRVPTAGAPQTTAYQPIDIVQIGNATGGVEVTYRPTVPATTVEYDPTSPHANASGLVAAPNVDPAAEVVNQYAVLAAYEANSAVMRAANRIQGLLDRLV</sequence>
<accession>A0A5M6IS70</accession>
<dbReference type="RefSeq" id="WP_150041889.1">
    <property type="nucleotide sequence ID" value="NZ_OW485601.1"/>
</dbReference>
<keyword evidence="5" id="KW-0282">Flagellum</keyword>
<evidence type="ECO:0000259" key="3">
    <source>
        <dbReference type="Pfam" id="PF00460"/>
    </source>
</evidence>
<dbReference type="GO" id="GO:0009425">
    <property type="term" value="C:bacterial-type flagellum basal body"/>
    <property type="evidence" value="ECO:0007669"/>
    <property type="project" value="UniProtKB-SubCell"/>
</dbReference>
<dbReference type="InterPro" id="IPR010930">
    <property type="entry name" value="Flg_bb/hook_C_dom"/>
</dbReference>
<name>A0A5M6IS70_9PROT</name>
<feature type="domain" description="Flagellar basal-body/hook protein C-terminal" evidence="4">
    <location>
        <begin position="85"/>
        <end position="124"/>
    </location>
</feature>
<evidence type="ECO:0000256" key="1">
    <source>
        <dbReference type="ARBA" id="ARBA00004117"/>
    </source>
</evidence>
<comment type="similarity">
    <text evidence="2">Belongs to the flagella basal body rod proteins family.</text>
</comment>
<dbReference type="PROSITE" id="PS00588">
    <property type="entry name" value="FLAGELLA_BB_ROD"/>
    <property type="match status" value="1"/>
</dbReference>
<dbReference type="AlphaFoldDB" id="A0A5M6IS70"/>
<dbReference type="InterPro" id="IPR019776">
    <property type="entry name" value="Flagellar_basal_body_rod_CS"/>
</dbReference>
<keyword evidence="5" id="KW-0969">Cilium</keyword>
<feature type="domain" description="Flagellar basal body rod protein N-terminal" evidence="3">
    <location>
        <begin position="5"/>
        <end position="32"/>
    </location>
</feature>
<reference evidence="5 6" key="1">
    <citation type="submission" date="2019-09" db="EMBL/GenBank/DDBJ databases">
        <title>Genome sequence of Rhodovastum atsumiense, a diverse member of the Acetobacteraceae family of non-sulfur purple photosynthetic bacteria.</title>
        <authorList>
            <person name="Meyer T."/>
            <person name="Kyndt J."/>
        </authorList>
    </citation>
    <scope>NUCLEOTIDE SEQUENCE [LARGE SCALE GENOMIC DNA]</scope>
    <source>
        <strain evidence="5 6">DSM 21279</strain>
    </source>
</reference>
<protein>
    <submittedName>
        <fullName evidence="5">Flagellar biosynthesis protein FlgC</fullName>
    </submittedName>
</protein>
<dbReference type="Pfam" id="PF00460">
    <property type="entry name" value="Flg_bb_rod"/>
    <property type="match status" value="1"/>
</dbReference>
<evidence type="ECO:0000256" key="2">
    <source>
        <dbReference type="ARBA" id="ARBA00009677"/>
    </source>
</evidence>
<keyword evidence="5" id="KW-0966">Cell projection</keyword>
<keyword evidence="6" id="KW-1185">Reference proteome</keyword>
<dbReference type="Pfam" id="PF06429">
    <property type="entry name" value="Flg_bbr_C"/>
    <property type="match status" value="1"/>
</dbReference>